<dbReference type="RefSeq" id="XP_009786741.1">
    <property type="nucleotide sequence ID" value="XM_009788439.1"/>
</dbReference>
<feature type="region of interest" description="Disordered" evidence="1">
    <location>
        <begin position="45"/>
        <end position="116"/>
    </location>
</feature>
<protein>
    <submittedName>
        <fullName evidence="4">Uncharacterized protein LOC104234801</fullName>
    </submittedName>
</protein>
<reference evidence="3" key="1">
    <citation type="journal article" date="2013" name="Genome Biol.">
        <title>Reference genomes and transcriptomes of Nicotiana sylvestris and Nicotiana tomentosiformis.</title>
        <authorList>
            <person name="Sierro N."/>
            <person name="Battey J.N."/>
            <person name="Ouadi S."/>
            <person name="Bovet L."/>
            <person name="Goepfert S."/>
            <person name="Bakaher N."/>
            <person name="Peitsch M.C."/>
            <person name="Ivanov N.V."/>
        </authorList>
    </citation>
    <scope>NUCLEOTIDE SEQUENCE [LARGE SCALE GENOMIC DNA]</scope>
</reference>
<evidence type="ECO:0000259" key="2">
    <source>
        <dbReference type="Pfam" id="PF14303"/>
    </source>
</evidence>
<gene>
    <name evidence="4" type="primary">LOC104234801</name>
</gene>
<name>A0A1U7XAQ3_NICSY</name>
<evidence type="ECO:0000313" key="3">
    <source>
        <dbReference type="Proteomes" id="UP000189701"/>
    </source>
</evidence>
<dbReference type="GeneID" id="104234801"/>
<keyword evidence="3" id="KW-1185">Reference proteome</keyword>
<dbReference type="Pfam" id="PF14303">
    <property type="entry name" value="NAM-associated"/>
    <property type="match status" value="1"/>
</dbReference>
<reference evidence="4" key="2">
    <citation type="submission" date="2025-08" db="UniProtKB">
        <authorList>
            <consortium name="RefSeq"/>
        </authorList>
    </citation>
    <scope>IDENTIFICATION</scope>
    <source>
        <tissue evidence="4">Leaf</tissue>
    </source>
</reference>
<accession>A0A1U7XAQ3</accession>
<feature type="domain" description="No apical meristem-associated C-terminal" evidence="2">
    <location>
        <begin position="26"/>
        <end position="114"/>
    </location>
</feature>
<dbReference type="STRING" id="4096.A0A1U7XAQ3"/>
<dbReference type="InterPro" id="IPR029466">
    <property type="entry name" value="NAM-associated_C"/>
</dbReference>
<evidence type="ECO:0000256" key="1">
    <source>
        <dbReference type="SAM" id="MobiDB-lite"/>
    </source>
</evidence>
<feature type="compositionally biased region" description="Basic residues" evidence="1">
    <location>
        <begin position="102"/>
        <end position="116"/>
    </location>
</feature>
<feature type="compositionally biased region" description="Low complexity" evidence="1">
    <location>
        <begin position="62"/>
        <end position="89"/>
    </location>
</feature>
<evidence type="ECO:0000313" key="4">
    <source>
        <dbReference type="RefSeq" id="XP_009786741.1"/>
    </source>
</evidence>
<dbReference type="KEGG" id="nsy:104234801"/>
<dbReference type="Proteomes" id="UP000189701">
    <property type="component" value="Unplaced"/>
</dbReference>
<proteinExistence type="predicted"/>
<organism evidence="3 4">
    <name type="scientific">Nicotiana sylvestris</name>
    <name type="common">Wood tobacco</name>
    <name type="synonym">South American tobacco</name>
    <dbReference type="NCBI Taxonomy" id="4096"/>
    <lineage>
        <taxon>Eukaryota</taxon>
        <taxon>Viridiplantae</taxon>
        <taxon>Streptophyta</taxon>
        <taxon>Embryophyta</taxon>
        <taxon>Tracheophyta</taxon>
        <taxon>Spermatophyta</taxon>
        <taxon>Magnoliopsida</taxon>
        <taxon>eudicotyledons</taxon>
        <taxon>Gunneridae</taxon>
        <taxon>Pentapetalae</taxon>
        <taxon>asterids</taxon>
        <taxon>lamiids</taxon>
        <taxon>Solanales</taxon>
        <taxon>Solanaceae</taxon>
        <taxon>Nicotianoideae</taxon>
        <taxon>Nicotianeae</taxon>
        <taxon>Nicotiana</taxon>
    </lineage>
</organism>
<dbReference type="AlphaFoldDB" id="A0A1U7XAQ3"/>
<sequence>MGKSPLTKNWLTQAKALLMQDLNFKKGFKFDHAWAIMKDFEKFNDSDFRRRKPRKQGNANISSESENPSPNSPYLSSPNLSSFSLNLNEDVAGDSTTSPRPSRVKKAKMKRKIDED</sequence>